<protein>
    <submittedName>
        <fullName evidence="1">Uncharacterized protein</fullName>
    </submittedName>
</protein>
<proteinExistence type="predicted"/>
<dbReference type="EMBL" id="BMSJ01000002">
    <property type="protein sequence ID" value="GGR14029.1"/>
    <property type="molecule type" value="Genomic_DNA"/>
</dbReference>
<dbReference type="Proteomes" id="UP000642014">
    <property type="component" value="Unassembled WGS sequence"/>
</dbReference>
<reference evidence="1 2" key="1">
    <citation type="journal article" date="2014" name="Int. J. Syst. Evol. Microbiol.">
        <title>Complete genome sequence of Corynebacterium casei LMG S-19264T (=DSM 44701T), isolated from a smear-ripened cheese.</title>
        <authorList>
            <consortium name="US DOE Joint Genome Institute (JGI-PGF)"/>
            <person name="Walter F."/>
            <person name="Albersmeier A."/>
            <person name="Kalinowski J."/>
            <person name="Ruckert C."/>
        </authorList>
    </citation>
    <scope>NUCLEOTIDE SEQUENCE [LARGE SCALE GENOMIC DNA]</scope>
    <source>
        <strain evidence="1 2">JCM 4205</strain>
    </source>
</reference>
<gene>
    <name evidence="1" type="ORF">GCM10010497_15240</name>
</gene>
<dbReference type="AlphaFoldDB" id="A0AAV4KCV5"/>
<comment type="caution">
    <text evidence="1">The sequence shown here is derived from an EMBL/GenBank/DDBJ whole genome shotgun (WGS) entry which is preliminary data.</text>
</comment>
<sequence length="230" mass="26538">MRRFWSPAARTTRCPAPRQLPSATLGVPFEATFTITWRPTRRSRPNIEEWVRERTVTDAANVLARLPATDVQTAQDTVNAVLGEPHRFRTAHYRLVRVHADLRLTAASHRILAQRQEDEERVRRLRFLRAELYEHPSLLLLDRIERSTDPLDPRQVADWQRVARSVAASEEWWRPLLEQWEQVGRGFTDAEMQNRVLHVLHDALAALTQEEANPAEAAQQTGKNHLRSAG</sequence>
<evidence type="ECO:0000313" key="1">
    <source>
        <dbReference type="EMBL" id="GGR14029.1"/>
    </source>
</evidence>
<evidence type="ECO:0000313" key="2">
    <source>
        <dbReference type="Proteomes" id="UP000642014"/>
    </source>
</evidence>
<organism evidence="1 2">
    <name type="scientific">Streptomyces cinereoruber</name>
    <dbReference type="NCBI Taxonomy" id="67260"/>
    <lineage>
        <taxon>Bacteria</taxon>
        <taxon>Bacillati</taxon>
        <taxon>Actinomycetota</taxon>
        <taxon>Actinomycetes</taxon>
        <taxon>Kitasatosporales</taxon>
        <taxon>Streptomycetaceae</taxon>
        <taxon>Streptomyces</taxon>
    </lineage>
</organism>
<accession>A0AAV4KCV5</accession>
<name>A0AAV4KCV5_9ACTN</name>